<sequence length="284" mass="31515">MQIKKIIAVLGIGLLVAGVLAGCGSNTDKSEKKANVKKVKVAYAQNSKPITYTDAKGKPAGHDVELMKLVDGLLPQYEFEFIPTTDDDLLLGVEQGKYDVGIKNTFYTEARAKKYIYPKEFLGLSSFGLVLRKDDANIKTLADFAKADKTLAPIAANNAQYTVIEEFNQKNPDNKVKLEAGDAFTVNVIEYVSEGRSDGGAIIEGQYDQKVRSTDGPYYGLNDKLVYNEVDVIKTWPLFNKKQQELADAYDGAIKQLKAEKKTNELSKQFYGRDLYEVLAKVSR</sequence>
<proteinExistence type="predicted"/>
<organism evidence="3">
    <name type="scientific">bioreactor metagenome</name>
    <dbReference type="NCBI Taxonomy" id="1076179"/>
    <lineage>
        <taxon>unclassified sequences</taxon>
        <taxon>metagenomes</taxon>
        <taxon>ecological metagenomes</taxon>
    </lineage>
</organism>
<evidence type="ECO:0000259" key="2">
    <source>
        <dbReference type="SMART" id="SM00062"/>
    </source>
</evidence>
<dbReference type="InterPro" id="IPR001638">
    <property type="entry name" value="Solute-binding_3/MltF_N"/>
</dbReference>
<dbReference type="SUPFAM" id="SSF53850">
    <property type="entry name" value="Periplasmic binding protein-like II"/>
    <property type="match status" value="1"/>
</dbReference>
<dbReference type="SMART" id="SM00062">
    <property type="entry name" value="PBPb"/>
    <property type="match status" value="1"/>
</dbReference>
<name>A0A645ERN5_9ZZZZ</name>
<dbReference type="PROSITE" id="PS51257">
    <property type="entry name" value="PROKAR_LIPOPROTEIN"/>
    <property type="match status" value="1"/>
</dbReference>
<gene>
    <name evidence="3" type="primary">tcyJ_3</name>
    <name evidence="3" type="ORF">SDC9_150419</name>
</gene>
<keyword evidence="1" id="KW-0732">Signal</keyword>
<feature type="domain" description="Solute-binding protein family 3/N-terminal" evidence="2">
    <location>
        <begin position="38"/>
        <end position="274"/>
    </location>
</feature>
<dbReference type="Gene3D" id="3.40.190.10">
    <property type="entry name" value="Periplasmic binding protein-like II"/>
    <property type="match status" value="2"/>
</dbReference>
<evidence type="ECO:0000313" key="3">
    <source>
        <dbReference type="EMBL" id="MPN03193.1"/>
    </source>
</evidence>
<dbReference type="PANTHER" id="PTHR35936">
    <property type="entry name" value="MEMBRANE-BOUND LYTIC MUREIN TRANSGLYCOSYLASE F"/>
    <property type="match status" value="1"/>
</dbReference>
<protein>
    <submittedName>
        <fullName evidence="3">L-cystine-binding protein TcyJ</fullName>
    </submittedName>
</protein>
<reference evidence="3" key="1">
    <citation type="submission" date="2019-08" db="EMBL/GenBank/DDBJ databases">
        <authorList>
            <person name="Kucharzyk K."/>
            <person name="Murdoch R.W."/>
            <person name="Higgins S."/>
            <person name="Loffler F."/>
        </authorList>
    </citation>
    <scope>NUCLEOTIDE SEQUENCE</scope>
</reference>
<evidence type="ECO:0000256" key="1">
    <source>
        <dbReference type="ARBA" id="ARBA00022729"/>
    </source>
</evidence>
<dbReference type="EMBL" id="VSSQ01049122">
    <property type="protein sequence ID" value="MPN03193.1"/>
    <property type="molecule type" value="Genomic_DNA"/>
</dbReference>
<dbReference type="AlphaFoldDB" id="A0A645ERN5"/>
<comment type="caution">
    <text evidence="3">The sequence shown here is derived from an EMBL/GenBank/DDBJ whole genome shotgun (WGS) entry which is preliminary data.</text>
</comment>
<accession>A0A645ERN5</accession>
<dbReference type="Pfam" id="PF00497">
    <property type="entry name" value="SBP_bac_3"/>
    <property type="match status" value="1"/>
</dbReference>
<dbReference type="PANTHER" id="PTHR35936:SF18">
    <property type="entry name" value="L-CYSTINE-BINDING PROTEIN TCYJ"/>
    <property type="match status" value="1"/>
</dbReference>